<keyword evidence="3 6" id="KW-0812">Transmembrane</keyword>
<feature type="transmembrane region" description="Helical" evidence="6">
    <location>
        <begin position="37"/>
        <end position="55"/>
    </location>
</feature>
<keyword evidence="4 6" id="KW-1133">Transmembrane helix</keyword>
<dbReference type="InterPro" id="IPR006214">
    <property type="entry name" value="Bax_inhibitor_1-related"/>
</dbReference>
<keyword evidence="2" id="KW-1003">Cell membrane</keyword>
<dbReference type="CDD" id="cd10433">
    <property type="entry name" value="YccA_like"/>
    <property type="match status" value="1"/>
</dbReference>
<dbReference type="eggNOG" id="COG0670">
    <property type="taxonomic scope" value="Bacteria"/>
</dbReference>
<reference evidence="7 8" key="1">
    <citation type="journal article" date="2011" name="J. Bacteriol.">
        <title>Genome sequence of Methyloversatilis universalis FAM5T, a methylotrophic representative of the order Rhodocyclales.</title>
        <authorList>
            <person name="Kittichotirat W."/>
            <person name="Good N.M."/>
            <person name="Hall R."/>
            <person name="Bringel F."/>
            <person name="Lajus A."/>
            <person name="Medigue C."/>
            <person name="Smalley N.E."/>
            <person name="Beck D."/>
            <person name="Bumgarner R."/>
            <person name="Vuilleumier S."/>
            <person name="Kalyuzhnaya M.G."/>
        </authorList>
    </citation>
    <scope>NUCLEOTIDE SEQUENCE [LARGE SCALE GENOMIC DNA]</scope>
    <source>
        <strain evidence="8">ATCC BAA-1314 / JCM 13912 / FAM5</strain>
    </source>
</reference>
<evidence type="ECO:0000256" key="6">
    <source>
        <dbReference type="RuleBase" id="RU004379"/>
    </source>
</evidence>
<name>F5RA80_METUF</name>
<keyword evidence="5 6" id="KW-0472">Membrane</keyword>
<feature type="transmembrane region" description="Helical" evidence="6">
    <location>
        <begin position="118"/>
        <end position="137"/>
    </location>
</feature>
<gene>
    <name evidence="7" type="ORF">METUNv1_01160</name>
</gene>
<dbReference type="GO" id="GO:0005886">
    <property type="term" value="C:plasma membrane"/>
    <property type="evidence" value="ECO:0007669"/>
    <property type="project" value="UniProtKB-SubCell"/>
</dbReference>
<accession>F5RA80</accession>
<dbReference type="Pfam" id="PF01027">
    <property type="entry name" value="Bax1-I"/>
    <property type="match status" value="1"/>
</dbReference>
<feature type="transmembrane region" description="Helical" evidence="6">
    <location>
        <begin position="149"/>
        <end position="167"/>
    </location>
</feature>
<dbReference type="EMBL" id="AFHG01000036">
    <property type="protein sequence ID" value="EGK72396.1"/>
    <property type="molecule type" value="Genomic_DNA"/>
</dbReference>
<dbReference type="PANTHER" id="PTHR23291">
    <property type="entry name" value="BAX INHIBITOR-RELATED"/>
    <property type="match status" value="1"/>
</dbReference>
<evidence type="ECO:0000256" key="5">
    <source>
        <dbReference type="ARBA" id="ARBA00023136"/>
    </source>
</evidence>
<evidence type="ECO:0000313" key="7">
    <source>
        <dbReference type="EMBL" id="EGK72396.1"/>
    </source>
</evidence>
<comment type="similarity">
    <text evidence="6">Belongs to the BI1 family.</text>
</comment>
<dbReference type="PANTHER" id="PTHR23291:SF115">
    <property type="entry name" value="MODULATOR OF FTSH PROTEASE YCCA"/>
    <property type="match status" value="1"/>
</dbReference>
<evidence type="ECO:0000256" key="1">
    <source>
        <dbReference type="ARBA" id="ARBA00004651"/>
    </source>
</evidence>
<feature type="transmembrane region" description="Helical" evidence="6">
    <location>
        <begin position="61"/>
        <end position="79"/>
    </location>
</feature>
<feature type="transmembrane region" description="Helical" evidence="6">
    <location>
        <begin position="86"/>
        <end position="106"/>
    </location>
</feature>
<sequence length="233" mass="24668">MDDRLSRARPLTLRADHVSDATMVIDERARGVLRNTWMLLGLNLAFSAAVAYFAMAAKWPAPGILLTLAGYFGLLFAVTRFRDSGVGVLLTFALTGFMGYTVGPLLNAVMALPGGSQTITLALGATAGVFLTMAGWATVTRRDLSGMGSFLFIGMVVAMLAGLGAIFFEIPALSLTVSAVVVLLMAGMIAFETQRIVRGGETNYVMATTGLFVSIFNLFTALLQLFGFAGSND</sequence>
<dbReference type="STRING" id="1000565.METUNv1_01160"/>
<evidence type="ECO:0000256" key="3">
    <source>
        <dbReference type="ARBA" id="ARBA00022692"/>
    </source>
</evidence>
<dbReference type="RefSeq" id="WP_008059712.1">
    <property type="nucleotide sequence ID" value="NZ_AFHG01000036.1"/>
</dbReference>
<comment type="caution">
    <text evidence="7">The sequence shown here is derived from an EMBL/GenBank/DDBJ whole genome shotgun (WGS) entry which is preliminary data.</text>
</comment>
<organism evidence="7 8">
    <name type="scientific">Methyloversatilis universalis (strain ATCC BAA-1314 / DSM 25237 / JCM 13912 / CCUG 52030 / FAM5)</name>
    <dbReference type="NCBI Taxonomy" id="1000565"/>
    <lineage>
        <taxon>Bacteria</taxon>
        <taxon>Pseudomonadati</taxon>
        <taxon>Pseudomonadota</taxon>
        <taxon>Betaproteobacteria</taxon>
        <taxon>Nitrosomonadales</taxon>
        <taxon>Sterolibacteriaceae</taxon>
        <taxon>Methyloversatilis</taxon>
    </lineage>
</organism>
<evidence type="ECO:0000256" key="2">
    <source>
        <dbReference type="ARBA" id="ARBA00022475"/>
    </source>
</evidence>
<keyword evidence="8" id="KW-1185">Reference proteome</keyword>
<feature type="transmembrane region" description="Helical" evidence="6">
    <location>
        <begin position="203"/>
        <end position="226"/>
    </location>
</feature>
<evidence type="ECO:0000313" key="8">
    <source>
        <dbReference type="Proteomes" id="UP000005019"/>
    </source>
</evidence>
<dbReference type="OrthoDB" id="9813298at2"/>
<protein>
    <submittedName>
        <fullName evidence="7">Uncharacterized protein</fullName>
    </submittedName>
</protein>
<feature type="transmembrane region" description="Helical" evidence="6">
    <location>
        <begin position="173"/>
        <end position="191"/>
    </location>
</feature>
<dbReference type="Proteomes" id="UP000005019">
    <property type="component" value="Unassembled WGS sequence"/>
</dbReference>
<evidence type="ECO:0000256" key="4">
    <source>
        <dbReference type="ARBA" id="ARBA00022989"/>
    </source>
</evidence>
<comment type="subcellular location">
    <subcellularLocation>
        <location evidence="1">Cell membrane</location>
        <topology evidence="1">Multi-pass membrane protein</topology>
    </subcellularLocation>
</comment>
<dbReference type="AlphaFoldDB" id="F5RA80"/>
<proteinExistence type="inferred from homology"/>